<keyword evidence="3" id="KW-0804">Transcription</keyword>
<dbReference type="InterPro" id="IPR036388">
    <property type="entry name" value="WH-like_DNA-bd_sf"/>
</dbReference>
<accession>A0A3B4B5R7</accession>
<reference evidence="8" key="1">
    <citation type="submission" date="2025-08" db="UniProtKB">
        <authorList>
            <consortium name="Ensembl"/>
        </authorList>
    </citation>
    <scope>IDENTIFICATION</scope>
</reference>
<dbReference type="GO" id="GO:0003700">
    <property type="term" value="F:DNA-binding transcription factor activity"/>
    <property type="evidence" value="ECO:0007669"/>
    <property type="project" value="InterPro"/>
</dbReference>
<keyword evidence="2 5" id="KW-0238">DNA-binding</keyword>
<evidence type="ECO:0000256" key="6">
    <source>
        <dbReference type="SAM" id="MobiDB-lite"/>
    </source>
</evidence>
<dbReference type="SMART" id="SM00339">
    <property type="entry name" value="FH"/>
    <property type="match status" value="1"/>
</dbReference>
<protein>
    <recommendedName>
        <fullName evidence="7">Fork-head domain-containing protein</fullName>
    </recommendedName>
</protein>
<feature type="domain" description="Fork-head" evidence="7">
    <location>
        <begin position="99"/>
        <end position="185"/>
    </location>
</feature>
<organism evidence="8 9">
    <name type="scientific">Periophthalmus magnuspinnatus</name>
    <dbReference type="NCBI Taxonomy" id="409849"/>
    <lineage>
        <taxon>Eukaryota</taxon>
        <taxon>Metazoa</taxon>
        <taxon>Chordata</taxon>
        <taxon>Craniata</taxon>
        <taxon>Vertebrata</taxon>
        <taxon>Euteleostomi</taxon>
        <taxon>Actinopterygii</taxon>
        <taxon>Neopterygii</taxon>
        <taxon>Teleostei</taxon>
        <taxon>Neoteleostei</taxon>
        <taxon>Acanthomorphata</taxon>
        <taxon>Gobiaria</taxon>
        <taxon>Gobiiformes</taxon>
        <taxon>Gobioidei</taxon>
        <taxon>Gobiidae</taxon>
        <taxon>Oxudercinae</taxon>
        <taxon>Periophthalmus</taxon>
    </lineage>
</organism>
<dbReference type="Proteomes" id="UP000261520">
    <property type="component" value="Unplaced"/>
</dbReference>
<feature type="compositionally biased region" description="Low complexity" evidence="6">
    <location>
        <begin position="205"/>
        <end position="221"/>
    </location>
</feature>
<reference evidence="8" key="2">
    <citation type="submission" date="2025-09" db="UniProtKB">
        <authorList>
            <consortium name="Ensembl"/>
        </authorList>
    </citation>
    <scope>IDENTIFICATION</scope>
</reference>
<evidence type="ECO:0000259" key="7">
    <source>
        <dbReference type="PROSITE" id="PS50039"/>
    </source>
</evidence>
<keyword evidence="4 5" id="KW-0539">Nucleus</keyword>
<dbReference type="PROSITE" id="PS50039">
    <property type="entry name" value="FORK_HEAD_3"/>
    <property type="match status" value="1"/>
</dbReference>
<comment type="subcellular location">
    <subcellularLocation>
        <location evidence="5">Nucleus</location>
    </subcellularLocation>
</comment>
<name>A0A3B4B5R7_9GOBI</name>
<dbReference type="GO" id="GO:1990837">
    <property type="term" value="F:sequence-specific double-stranded DNA binding"/>
    <property type="evidence" value="ECO:0007669"/>
    <property type="project" value="TreeGrafter"/>
</dbReference>
<dbReference type="Ensembl" id="ENSPMGT00000026423.1">
    <property type="protein sequence ID" value="ENSPMGP00000024798.1"/>
    <property type="gene ID" value="ENSPMGG00000020069.1"/>
</dbReference>
<dbReference type="Gene3D" id="1.10.10.10">
    <property type="entry name" value="Winged helix-like DNA-binding domain superfamily/Winged helix DNA-binding domain"/>
    <property type="match status" value="1"/>
</dbReference>
<dbReference type="GO" id="GO:0005634">
    <property type="term" value="C:nucleus"/>
    <property type="evidence" value="ECO:0007669"/>
    <property type="project" value="UniProtKB-SubCell"/>
</dbReference>
<dbReference type="PRINTS" id="PR00053">
    <property type="entry name" value="FORKHEAD"/>
</dbReference>
<dbReference type="InterPro" id="IPR001766">
    <property type="entry name" value="Fork_head_dom"/>
</dbReference>
<evidence type="ECO:0000256" key="5">
    <source>
        <dbReference type="PROSITE-ProRule" id="PRU00089"/>
    </source>
</evidence>
<evidence type="ECO:0000256" key="4">
    <source>
        <dbReference type="ARBA" id="ARBA00023242"/>
    </source>
</evidence>
<dbReference type="AlphaFoldDB" id="A0A3B4B5R7"/>
<dbReference type="PANTHER" id="PTHR46789:SF2">
    <property type="entry name" value="FORKHEAD BOX PROTEIN R2"/>
    <property type="match status" value="1"/>
</dbReference>
<dbReference type="InterPro" id="IPR052328">
    <property type="entry name" value="FOX_transcription_regulators"/>
</dbReference>
<sequence length="244" mass="27890">MSFRLQTRGRLLDLHCSVALTEWDLDQELRLQITTDQDVFVKPNLWLMVNPNIVCQSPHGKTRLEYCCVENYITIFCSPIIFNCPQSNRWAPGCSSWPRPPVNYCLLIGLALKYNGSLRVQQIYNFTKELFPFFQTAPDGWKNTIRHNLCFNHSFKKTFTQSRDNKKKSCCWLLTSDGHQRLREELLTLTPETLKQLERSAANPGDATTGDATTGDATTGDNKVTVHHQGRCLLCPMHISLVLV</sequence>
<keyword evidence="9" id="KW-1185">Reference proteome</keyword>
<keyword evidence="1" id="KW-0805">Transcription regulation</keyword>
<dbReference type="STRING" id="409849.ENSPMGP00000024798"/>
<evidence type="ECO:0000256" key="3">
    <source>
        <dbReference type="ARBA" id="ARBA00023163"/>
    </source>
</evidence>
<dbReference type="PANTHER" id="PTHR46789">
    <property type="entry name" value="FORKHEAD BOX PROTEIN R1"/>
    <property type="match status" value="1"/>
</dbReference>
<evidence type="ECO:0000256" key="2">
    <source>
        <dbReference type="ARBA" id="ARBA00023125"/>
    </source>
</evidence>
<evidence type="ECO:0000313" key="9">
    <source>
        <dbReference type="Proteomes" id="UP000261520"/>
    </source>
</evidence>
<evidence type="ECO:0000313" key="8">
    <source>
        <dbReference type="Ensembl" id="ENSPMGP00000024798.1"/>
    </source>
</evidence>
<feature type="DNA-binding region" description="Fork-head" evidence="5">
    <location>
        <begin position="99"/>
        <end position="185"/>
    </location>
</feature>
<dbReference type="Pfam" id="PF00250">
    <property type="entry name" value="Forkhead"/>
    <property type="match status" value="1"/>
</dbReference>
<feature type="region of interest" description="Disordered" evidence="6">
    <location>
        <begin position="199"/>
        <end position="221"/>
    </location>
</feature>
<proteinExistence type="predicted"/>
<dbReference type="SUPFAM" id="SSF46785">
    <property type="entry name" value="Winged helix' DNA-binding domain"/>
    <property type="match status" value="1"/>
</dbReference>
<dbReference type="InterPro" id="IPR036390">
    <property type="entry name" value="WH_DNA-bd_sf"/>
</dbReference>
<evidence type="ECO:0000256" key="1">
    <source>
        <dbReference type="ARBA" id="ARBA00023015"/>
    </source>
</evidence>